<dbReference type="Proteomes" id="UP000031599">
    <property type="component" value="Unassembled WGS sequence"/>
</dbReference>
<organism evidence="1 2">
    <name type="scientific">Enhygromyxa salina</name>
    <dbReference type="NCBI Taxonomy" id="215803"/>
    <lineage>
        <taxon>Bacteria</taxon>
        <taxon>Pseudomonadati</taxon>
        <taxon>Myxococcota</taxon>
        <taxon>Polyangia</taxon>
        <taxon>Nannocystales</taxon>
        <taxon>Nannocystaceae</taxon>
        <taxon>Enhygromyxa</taxon>
    </lineage>
</organism>
<gene>
    <name evidence="1" type="ORF">DB30_08014</name>
</gene>
<dbReference type="AlphaFoldDB" id="A0A0C2D025"/>
<evidence type="ECO:0000313" key="2">
    <source>
        <dbReference type="Proteomes" id="UP000031599"/>
    </source>
</evidence>
<protein>
    <submittedName>
        <fullName evidence="1">Uncharacterized protein</fullName>
    </submittedName>
</protein>
<proteinExistence type="predicted"/>
<sequence length="279" mass="29800">MATRFAVEGESIRKGPRPAWLDAACAIDITALSPGSAVFELEAPTLQDIDTAQFGAGGHRSLFELHDHGFGAQTAVDLFGQVLVAVVEGQADDVIADRALLDTCLRFAKIPGSNYDGVQLDGLRNREKPLVISPRHVTQIELLRDETPTPQATRLAGTLDTISASRSEVILTLKSGAKVPARLEDHDPAALKEFFGKHVVVSGVAHFRPSGRLLLLDVESITEATAGDRLFEAVPVARKRTPVATPLAQDDSTGVSAFFGTWPGDESEDDLLNALQAMG</sequence>
<name>A0A0C2D025_9BACT</name>
<accession>A0A0C2D025</accession>
<dbReference type="EMBL" id="JMCC02000094">
    <property type="protein sequence ID" value="KIG13502.1"/>
    <property type="molecule type" value="Genomic_DNA"/>
</dbReference>
<comment type="caution">
    <text evidence="1">The sequence shown here is derived from an EMBL/GenBank/DDBJ whole genome shotgun (WGS) entry which is preliminary data.</text>
</comment>
<evidence type="ECO:0000313" key="1">
    <source>
        <dbReference type="EMBL" id="KIG13502.1"/>
    </source>
</evidence>
<reference evidence="1 2" key="1">
    <citation type="submission" date="2014-12" db="EMBL/GenBank/DDBJ databases">
        <title>Genome assembly of Enhygromyxa salina DSM 15201.</title>
        <authorList>
            <person name="Sharma G."/>
            <person name="Subramanian S."/>
        </authorList>
    </citation>
    <scope>NUCLEOTIDE SEQUENCE [LARGE SCALE GENOMIC DNA]</scope>
    <source>
        <strain evidence="1 2">DSM 15201</strain>
    </source>
</reference>